<proteinExistence type="predicted"/>
<dbReference type="OrthoDB" id="3650964at2759"/>
<dbReference type="EMBL" id="CP099421">
    <property type="protein sequence ID" value="USW52005.1"/>
    <property type="molecule type" value="Genomic_DNA"/>
</dbReference>
<protein>
    <submittedName>
        <fullName evidence="2">Uncharacterized protein</fullName>
    </submittedName>
</protein>
<dbReference type="PANTHER" id="PTHR42085">
    <property type="entry name" value="F-BOX DOMAIN-CONTAINING PROTEIN"/>
    <property type="match status" value="1"/>
</dbReference>
<accession>A0A9Q9EIG3</accession>
<name>A0A9Q9EIG3_9PEZI</name>
<evidence type="ECO:0000313" key="2">
    <source>
        <dbReference type="EMBL" id="USW52005.1"/>
    </source>
</evidence>
<reference evidence="2" key="1">
    <citation type="submission" date="2022-06" db="EMBL/GenBank/DDBJ databases">
        <title>Complete genome sequences of two strains of the flax pathogen Septoria linicola.</title>
        <authorList>
            <person name="Lapalu N."/>
            <person name="Simon A."/>
            <person name="Demenou B."/>
            <person name="Paumier D."/>
            <person name="Guillot M.-P."/>
            <person name="Gout L."/>
            <person name="Valade R."/>
        </authorList>
    </citation>
    <scope>NUCLEOTIDE SEQUENCE</scope>
    <source>
        <strain evidence="2">SE15195</strain>
    </source>
</reference>
<dbReference type="InterPro" id="IPR038883">
    <property type="entry name" value="AN11006-like"/>
</dbReference>
<evidence type="ECO:0000256" key="1">
    <source>
        <dbReference type="SAM" id="Coils"/>
    </source>
</evidence>
<organism evidence="2 3">
    <name type="scientific">Septoria linicola</name>
    <dbReference type="NCBI Taxonomy" id="215465"/>
    <lineage>
        <taxon>Eukaryota</taxon>
        <taxon>Fungi</taxon>
        <taxon>Dikarya</taxon>
        <taxon>Ascomycota</taxon>
        <taxon>Pezizomycotina</taxon>
        <taxon>Dothideomycetes</taxon>
        <taxon>Dothideomycetidae</taxon>
        <taxon>Mycosphaerellales</taxon>
        <taxon>Mycosphaerellaceae</taxon>
        <taxon>Septoria</taxon>
    </lineage>
</organism>
<evidence type="ECO:0000313" key="3">
    <source>
        <dbReference type="Proteomes" id="UP001056384"/>
    </source>
</evidence>
<sequence>MATSETDPSMADPGGACFFFDRLPRELRDEIYELAYVKDGDCTLVLQNGYSVASHGNYSTENMESGMARFLVSKQWRTEALAQYFSASTLHVRSPNDLQYLFQQIGRTLSTNLRSLRLDHDYLPPRDVSKHFHDYTPTRATLQEQEDTLKWEFTPVAPLLNSCTHLNNLVIDTDWHLHWHLKLYRGLRDPLKTQWQLFVKGQFQKSFRDLKALRGLQQVCFRQDFADISGLHPQLQKAVQDLSKRMSSLAEEIKKEATKPKSSGPG</sequence>
<keyword evidence="1" id="KW-0175">Coiled coil</keyword>
<dbReference type="AlphaFoldDB" id="A0A9Q9EIG3"/>
<dbReference type="Proteomes" id="UP001056384">
    <property type="component" value="Chromosome 4"/>
</dbReference>
<gene>
    <name evidence="2" type="ORF">Slin15195_G053240</name>
</gene>
<keyword evidence="3" id="KW-1185">Reference proteome</keyword>
<feature type="coiled-coil region" evidence="1">
    <location>
        <begin position="232"/>
        <end position="259"/>
    </location>
</feature>
<dbReference type="PANTHER" id="PTHR42085:SF1">
    <property type="entry name" value="F-BOX DOMAIN-CONTAINING PROTEIN"/>
    <property type="match status" value="1"/>
</dbReference>